<dbReference type="InterPro" id="IPR001608">
    <property type="entry name" value="Ala_racemase_N"/>
</dbReference>
<feature type="domain" description="Alanine racemase N-terminal" evidence="1">
    <location>
        <begin position="33"/>
        <end position="264"/>
    </location>
</feature>
<reference evidence="3 4" key="1">
    <citation type="submission" date="2020-04" db="EMBL/GenBank/DDBJ databases">
        <authorList>
            <person name="Klaysubun C."/>
            <person name="Duangmal K."/>
            <person name="Lipun K."/>
        </authorList>
    </citation>
    <scope>NUCLEOTIDE SEQUENCE [LARGE SCALE GENOMIC DNA]</scope>
    <source>
        <strain evidence="3 4">K10HN5</strain>
    </source>
</reference>
<dbReference type="Pfam" id="PF01168">
    <property type="entry name" value="Ala_racemase_N"/>
    <property type="match status" value="1"/>
</dbReference>
<evidence type="ECO:0000259" key="2">
    <source>
        <dbReference type="Pfam" id="PF21279"/>
    </source>
</evidence>
<comment type="caution">
    <text evidence="3">The sequence shown here is derived from an EMBL/GenBank/DDBJ whole genome shotgun (WGS) entry which is preliminary data.</text>
</comment>
<dbReference type="Gene3D" id="2.40.37.30">
    <property type="match status" value="2"/>
</dbReference>
<accession>A0ABX1SKJ1</accession>
<feature type="domain" description="YhfX-like C-terminal" evidence="2">
    <location>
        <begin position="279"/>
        <end position="381"/>
    </location>
</feature>
<sequence length="396" mass="41181">MFLDLLRRRNPALVDAAIAAHQSGELPANTFAIDLDAVTANAAALSAEAARLGLTPLAMTKQMGRNPDYCRAIMAGGIAASVAVDMECARATVRAGMDLGHIGHLVQVPRAEARAAADMRPANWTVFNDEKAREAAEASAASGREQPLLARIKASDDEFYSGHEGGFDADGVLAVADRLDSLDSARFAGITTFPALLFDPRTRAVRATRNLATLETAAKRLTDAGRTGVQINGPGTTSSAALAALAGAGVTQVEPGHALTGTTPWHAVEDLPELPAVCYVSEVSHLHDGRAYCFGGGMYVDPVFPPYQVRAVVGREPGATALLPATLPPPAAIDYYGQLDLADAPTVSVGDSVVFGFRAQAFVTRAYTAGITGVASGRPRVVGIYAADGSTTSWPA</sequence>
<dbReference type="EMBL" id="JAAXLA010000082">
    <property type="protein sequence ID" value="NMI01358.1"/>
    <property type="molecule type" value="Genomic_DNA"/>
</dbReference>
<gene>
    <name evidence="3" type="ORF">HF526_29285</name>
</gene>
<dbReference type="Pfam" id="PF21279">
    <property type="entry name" value="YhfX-like_C"/>
    <property type="match status" value="1"/>
</dbReference>
<dbReference type="Proteomes" id="UP000820669">
    <property type="component" value="Unassembled WGS sequence"/>
</dbReference>
<keyword evidence="4" id="KW-1185">Reference proteome</keyword>
<evidence type="ECO:0000259" key="1">
    <source>
        <dbReference type="Pfam" id="PF01168"/>
    </source>
</evidence>
<dbReference type="SUPFAM" id="SSF51419">
    <property type="entry name" value="PLP-binding barrel"/>
    <property type="match status" value="1"/>
</dbReference>
<proteinExistence type="predicted"/>
<dbReference type="RefSeq" id="WP_169384819.1">
    <property type="nucleotide sequence ID" value="NZ_JAAXLA010000082.1"/>
</dbReference>
<protein>
    <submittedName>
        <fullName evidence="3">YhfX family PLP-dependent enzyme</fullName>
    </submittedName>
</protein>
<evidence type="ECO:0000313" key="3">
    <source>
        <dbReference type="EMBL" id="NMI01358.1"/>
    </source>
</evidence>
<organism evidence="3 4">
    <name type="scientific">Pseudonocardia acidicola</name>
    <dbReference type="NCBI Taxonomy" id="2724939"/>
    <lineage>
        <taxon>Bacteria</taxon>
        <taxon>Bacillati</taxon>
        <taxon>Actinomycetota</taxon>
        <taxon>Actinomycetes</taxon>
        <taxon>Pseudonocardiales</taxon>
        <taxon>Pseudonocardiaceae</taxon>
        <taxon>Pseudonocardia</taxon>
    </lineage>
</organism>
<dbReference type="InterPro" id="IPR029066">
    <property type="entry name" value="PLP-binding_barrel"/>
</dbReference>
<dbReference type="InterPro" id="IPR048449">
    <property type="entry name" value="YhfX-like_C"/>
</dbReference>
<evidence type="ECO:0000313" key="4">
    <source>
        <dbReference type="Proteomes" id="UP000820669"/>
    </source>
</evidence>
<name>A0ABX1SKJ1_9PSEU</name>